<dbReference type="GO" id="GO:0009381">
    <property type="term" value="F:excinuclease ABC activity"/>
    <property type="evidence" value="ECO:0007669"/>
    <property type="project" value="UniProtKB-UniRule"/>
</dbReference>
<dbReference type="CDD" id="cd10434">
    <property type="entry name" value="GIY-YIG_UvrC_Cho"/>
    <property type="match status" value="1"/>
</dbReference>
<feature type="domain" description="UvrC family homology region profile" evidence="10">
    <location>
        <begin position="253"/>
        <end position="501"/>
    </location>
</feature>
<evidence type="ECO:0000259" key="10">
    <source>
        <dbReference type="PROSITE" id="PS50165"/>
    </source>
</evidence>
<dbReference type="InterPro" id="IPR038476">
    <property type="entry name" value="UvrC_RNase_H_dom_sf"/>
</dbReference>
<dbReference type="Gene3D" id="1.10.150.20">
    <property type="entry name" value="5' to 3' exonuclease, C-terminal subdomain"/>
    <property type="match status" value="1"/>
</dbReference>
<dbReference type="GO" id="GO:0006289">
    <property type="term" value="P:nucleotide-excision repair"/>
    <property type="evidence" value="ECO:0007669"/>
    <property type="project" value="UniProtKB-UniRule"/>
</dbReference>
<dbReference type="Pfam" id="PF08459">
    <property type="entry name" value="UvrC_RNaseH_dom"/>
    <property type="match status" value="2"/>
</dbReference>
<dbReference type="AlphaFoldDB" id="A0A3N0VAI5"/>
<accession>A0A3N0VAI5</accession>
<dbReference type="PROSITE" id="PS50164">
    <property type="entry name" value="GIY_YIG"/>
    <property type="match status" value="1"/>
</dbReference>
<keyword evidence="12" id="KW-1185">Reference proteome</keyword>
<proteinExistence type="inferred from homology"/>
<dbReference type="InterPro" id="IPR050066">
    <property type="entry name" value="UvrABC_protein_C"/>
</dbReference>
<protein>
    <recommendedName>
        <fullName evidence="7">UvrABC system protein C</fullName>
        <shortName evidence="7">Protein UvrC</shortName>
    </recommendedName>
    <alternativeName>
        <fullName evidence="7">Excinuclease ABC subunit C</fullName>
    </alternativeName>
</protein>
<dbReference type="InterPro" id="IPR001943">
    <property type="entry name" value="UVR_dom"/>
</dbReference>
<dbReference type="SUPFAM" id="SSF46600">
    <property type="entry name" value="C-terminal UvrC-binding domain of UvrB"/>
    <property type="match status" value="1"/>
</dbReference>
<evidence type="ECO:0000256" key="4">
    <source>
        <dbReference type="ARBA" id="ARBA00022881"/>
    </source>
</evidence>
<dbReference type="EMBL" id="RJVO01000004">
    <property type="protein sequence ID" value="ROH89715.1"/>
    <property type="molecule type" value="Genomic_DNA"/>
</dbReference>
<feature type="domain" description="GIY-YIG" evidence="9">
    <location>
        <begin position="16"/>
        <end position="94"/>
    </location>
</feature>
<dbReference type="NCBIfam" id="NF001824">
    <property type="entry name" value="PRK00558.1-5"/>
    <property type="match status" value="1"/>
</dbReference>
<dbReference type="Proteomes" id="UP000282106">
    <property type="component" value="Unassembled WGS sequence"/>
</dbReference>
<keyword evidence="1 7" id="KW-0963">Cytoplasm</keyword>
<keyword evidence="6 7" id="KW-0742">SOS response</keyword>
<dbReference type="Gene3D" id="3.30.420.340">
    <property type="entry name" value="UvrC, RNAse H endonuclease domain"/>
    <property type="match status" value="1"/>
</dbReference>
<dbReference type="GO" id="GO:0009380">
    <property type="term" value="C:excinuclease repair complex"/>
    <property type="evidence" value="ECO:0007669"/>
    <property type="project" value="InterPro"/>
</dbReference>
<keyword evidence="5 7" id="KW-0234">DNA repair</keyword>
<dbReference type="InterPro" id="IPR035901">
    <property type="entry name" value="GIY-YIG_endonuc_sf"/>
</dbReference>
<dbReference type="Gene3D" id="3.40.1440.10">
    <property type="entry name" value="GIY-YIG endonuclease"/>
    <property type="match status" value="1"/>
</dbReference>
<dbReference type="GO" id="GO:0005737">
    <property type="term" value="C:cytoplasm"/>
    <property type="evidence" value="ECO:0007669"/>
    <property type="project" value="UniProtKB-SubCell"/>
</dbReference>
<keyword evidence="4 7" id="KW-0267">Excision nuclease</keyword>
<sequence length="627" mass="69675">MAAEFDSRSFLQQLTTAPGVYRMYGAQDELLYVGKAKSLKKRVSQYFLRASGDARIEAMVSQIQRIEVTLTHTEDEALILESNLIKELGPKYNIVYRDDKSYPYVRFSAHRYPRIGYYRGQKTGEHRYFGPFPSAGAVKETLYTLQKLFKLRPCRDNFFAHRQRACLQYQIKRCSGPCVGLISEADYARDVRNAVRLLEGKADALAGELTVEMEQAAEALEFERAASLRDQIAALKRVRESRSLTGGAEDLDVVVVAPHQSSSCVVVMSVRDGMNLGHRSHFPRHPPHAAPEELLESFLSQHYLDQPAPPEILVSHAVDEEAMIEAALSARAGRKVTVNRPQRGAKVRLLEMAQATAAQALSTRLVEAASMDERMLELQRALDLEQPPRRLECFDISHTRGERTVASCVVFNEDGPLKSAYRKFNLETVDPGRDAGRAGPSAPTAVADELRGAITAGDDYAAIHQAVKRRYARIKGGEVAAPDVLFIDGGLGQLNAALEALDELEFSDLKVVAIAKGPTRKPGLEELILPDRELPLRLPPDSPALHLIQRIRDEAHRFAITGHRDRREKARVSSSLEEIEGLGPARRRALLTAFGGLPAVKRASVDELAKIEGVNRPLAERIYAHFH</sequence>
<dbReference type="InterPro" id="IPR001162">
    <property type="entry name" value="UvrC_RNase_H_dom"/>
</dbReference>
<dbReference type="FunCoup" id="A0A3N0VAI5">
    <property type="interactions" value="237"/>
</dbReference>
<gene>
    <name evidence="7 11" type="primary">uvrC</name>
    <name evidence="11" type="ORF">ED208_10130</name>
</gene>
<dbReference type="NCBIfam" id="TIGR00194">
    <property type="entry name" value="uvrC"/>
    <property type="match status" value="1"/>
</dbReference>
<dbReference type="Pfam" id="PF22920">
    <property type="entry name" value="UvrC_RNaseH"/>
    <property type="match status" value="1"/>
</dbReference>
<dbReference type="InParanoid" id="A0A3N0VAI5"/>
<dbReference type="PROSITE" id="PS50151">
    <property type="entry name" value="UVR"/>
    <property type="match status" value="1"/>
</dbReference>
<organism evidence="11 12">
    <name type="scientific">Stagnimonas aquatica</name>
    <dbReference type="NCBI Taxonomy" id="2689987"/>
    <lineage>
        <taxon>Bacteria</taxon>
        <taxon>Pseudomonadati</taxon>
        <taxon>Pseudomonadota</taxon>
        <taxon>Gammaproteobacteria</taxon>
        <taxon>Nevskiales</taxon>
        <taxon>Nevskiaceae</taxon>
        <taxon>Stagnimonas</taxon>
    </lineage>
</organism>
<comment type="function">
    <text evidence="7">The UvrABC repair system catalyzes the recognition and processing of DNA lesions. UvrC both incises the 5' and 3' sides of the lesion. The N-terminal half is responsible for the 3' incision and the C-terminal half is responsible for the 5' incision.</text>
</comment>
<dbReference type="PANTHER" id="PTHR30562">
    <property type="entry name" value="UVRC/OXIDOREDUCTASE"/>
    <property type="match status" value="1"/>
</dbReference>
<name>A0A3N0VAI5_9GAMM</name>
<evidence type="ECO:0000256" key="5">
    <source>
        <dbReference type="ARBA" id="ARBA00023204"/>
    </source>
</evidence>
<dbReference type="SMART" id="SM00465">
    <property type="entry name" value="GIYc"/>
    <property type="match status" value="1"/>
</dbReference>
<dbReference type="Pfam" id="PF02151">
    <property type="entry name" value="UVR"/>
    <property type="match status" value="1"/>
</dbReference>
<comment type="similarity">
    <text evidence="7">Belongs to the UvrC family.</text>
</comment>
<evidence type="ECO:0000313" key="12">
    <source>
        <dbReference type="Proteomes" id="UP000282106"/>
    </source>
</evidence>
<dbReference type="GO" id="GO:0009432">
    <property type="term" value="P:SOS response"/>
    <property type="evidence" value="ECO:0007669"/>
    <property type="project" value="UniProtKB-UniRule"/>
</dbReference>
<dbReference type="PROSITE" id="PS50165">
    <property type="entry name" value="UVRC"/>
    <property type="match status" value="1"/>
</dbReference>
<dbReference type="RefSeq" id="WP_123212012.1">
    <property type="nucleotide sequence ID" value="NZ_RJVO01000004.1"/>
</dbReference>
<dbReference type="PANTHER" id="PTHR30562:SF1">
    <property type="entry name" value="UVRABC SYSTEM PROTEIN C"/>
    <property type="match status" value="1"/>
</dbReference>
<comment type="subunit">
    <text evidence="7">Interacts with UvrB in an incision complex.</text>
</comment>
<evidence type="ECO:0000313" key="11">
    <source>
        <dbReference type="EMBL" id="ROH89715.1"/>
    </source>
</evidence>
<evidence type="ECO:0000256" key="1">
    <source>
        <dbReference type="ARBA" id="ARBA00022490"/>
    </source>
</evidence>
<dbReference type="SUPFAM" id="SSF82771">
    <property type="entry name" value="GIY-YIG endonuclease"/>
    <property type="match status" value="1"/>
</dbReference>
<evidence type="ECO:0000256" key="3">
    <source>
        <dbReference type="ARBA" id="ARBA00022769"/>
    </source>
</evidence>
<dbReference type="InterPro" id="IPR036876">
    <property type="entry name" value="UVR_dom_sf"/>
</dbReference>
<evidence type="ECO:0000256" key="6">
    <source>
        <dbReference type="ARBA" id="ARBA00023236"/>
    </source>
</evidence>
<comment type="subcellular location">
    <subcellularLocation>
        <location evidence="7">Cytoplasm</location>
    </subcellularLocation>
</comment>
<reference evidence="11 12" key="1">
    <citation type="submission" date="2018-10" db="EMBL/GenBank/DDBJ databases">
        <authorList>
            <person name="Chen W.-M."/>
        </authorList>
    </citation>
    <scope>NUCLEOTIDE SEQUENCE [LARGE SCALE GENOMIC DNA]</scope>
    <source>
        <strain evidence="11 12">THS-13</strain>
    </source>
</reference>
<dbReference type="InterPro" id="IPR003583">
    <property type="entry name" value="Hlx-hairpin-Hlx_DNA-bd_motif"/>
</dbReference>
<dbReference type="HAMAP" id="MF_00203">
    <property type="entry name" value="UvrC"/>
    <property type="match status" value="1"/>
</dbReference>
<keyword evidence="2 7" id="KW-0227">DNA damage</keyword>
<dbReference type="InterPro" id="IPR004791">
    <property type="entry name" value="UvrC"/>
</dbReference>
<dbReference type="SMART" id="SM00278">
    <property type="entry name" value="HhH1"/>
    <property type="match status" value="2"/>
</dbReference>
<dbReference type="InterPro" id="IPR000305">
    <property type="entry name" value="GIY-YIG_endonuc"/>
</dbReference>
<dbReference type="Pfam" id="PF14520">
    <property type="entry name" value="HHH_5"/>
    <property type="match status" value="1"/>
</dbReference>
<evidence type="ECO:0000259" key="8">
    <source>
        <dbReference type="PROSITE" id="PS50151"/>
    </source>
</evidence>
<dbReference type="InterPro" id="IPR010994">
    <property type="entry name" value="RuvA_2-like"/>
</dbReference>
<dbReference type="Gene3D" id="4.10.860.10">
    <property type="entry name" value="UVR domain"/>
    <property type="match status" value="1"/>
</dbReference>
<evidence type="ECO:0000256" key="2">
    <source>
        <dbReference type="ARBA" id="ARBA00022763"/>
    </source>
</evidence>
<keyword evidence="3 7" id="KW-0228">DNA excision</keyword>
<comment type="caution">
    <text evidence="11">The sequence shown here is derived from an EMBL/GenBank/DDBJ whole genome shotgun (WGS) entry which is preliminary data.</text>
</comment>
<feature type="domain" description="UVR" evidence="8">
    <location>
        <begin position="203"/>
        <end position="238"/>
    </location>
</feature>
<dbReference type="GO" id="GO:0003677">
    <property type="term" value="F:DNA binding"/>
    <property type="evidence" value="ECO:0007669"/>
    <property type="project" value="UniProtKB-UniRule"/>
</dbReference>
<dbReference type="Pfam" id="PF01541">
    <property type="entry name" value="GIY-YIG"/>
    <property type="match status" value="1"/>
</dbReference>
<evidence type="ECO:0000259" key="9">
    <source>
        <dbReference type="PROSITE" id="PS50164"/>
    </source>
</evidence>
<evidence type="ECO:0000256" key="7">
    <source>
        <dbReference type="HAMAP-Rule" id="MF_00203"/>
    </source>
</evidence>
<dbReference type="SUPFAM" id="SSF47781">
    <property type="entry name" value="RuvA domain 2-like"/>
    <property type="match status" value="1"/>
</dbReference>
<dbReference type="FunFam" id="3.40.1440.10:FF:000001">
    <property type="entry name" value="UvrABC system protein C"/>
    <property type="match status" value="1"/>
</dbReference>
<dbReference type="InterPro" id="IPR047296">
    <property type="entry name" value="GIY-YIG_UvrC_Cho"/>
</dbReference>